<dbReference type="EMBL" id="JAPEVB010000002">
    <property type="protein sequence ID" value="KAJ4394812.1"/>
    <property type="molecule type" value="Genomic_DNA"/>
</dbReference>
<keyword evidence="2" id="KW-1185">Reference proteome</keyword>
<organism evidence="1 2">
    <name type="scientific">Gnomoniopsis smithogilvyi</name>
    <dbReference type="NCBI Taxonomy" id="1191159"/>
    <lineage>
        <taxon>Eukaryota</taxon>
        <taxon>Fungi</taxon>
        <taxon>Dikarya</taxon>
        <taxon>Ascomycota</taxon>
        <taxon>Pezizomycotina</taxon>
        <taxon>Sordariomycetes</taxon>
        <taxon>Sordariomycetidae</taxon>
        <taxon>Diaporthales</taxon>
        <taxon>Gnomoniaceae</taxon>
        <taxon>Gnomoniopsis</taxon>
    </lineage>
</organism>
<reference evidence="1" key="1">
    <citation type="submission" date="2022-10" db="EMBL/GenBank/DDBJ databases">
        <title>Tapping the CABI collections for fungal endophytes: first genome assemblies for Collariella, Neodidymelliopsis, Ascochyta clinopodiicola, Didymella pomorum, Didymosphaeria variabile, Neocosmospora piperis and Neocucurbitaria cava.</title>
        <authorList>
            <person name="Hill R."/>
        </authorList>
    </citation>
    <scope>NUCLEOTIDE SEQUENCE</scope>
    <source>
        <strain evidence="1">IMI 355082</strain>
    </source>
</reference>
<evidence type="ECO:0000313" key="1">
    <source>
        <dbReference type="EMBL" id="KAJ4394812.1"/>
    </source>
</evidence>
<dbReference type="Proteomes" id="UP001140453">
    <property type="component" value="Unassembled WGS sequence"/>
</dbReference>
<evidence type="ECO:0000313" key="2">
    <source>
        <dbReference type="Proteomes" id="UP001140453"/>
    </source>
</evidence>
<gene>
    <name evidence="1" type="ORF">N0V93_004032</name>
</gene>
<sequence length="110" mass="12547">MPVFEGISDEQSRELNKCADRTLRVESQWFNMWKIIFPHQSPPLSPFLGSYLNEMAPMLRDLWKLEGSDILDSVLSHKQTDVSKTLANEIIEAVFNRLVEGSGNPQVLTN</sequence>
<proteinExistence type="predicted"/>
<dbReference type="AlphaFoldDB" id="A0A9W9D0F1"/>
<name>A0A9W9D0F1_9PEZI</name>
<protein>
    <submittedName>
        <fullName evidence="1">Uncharacterized protein</fullName>
    </submittedName>
</protein>
<comment type="caution">
    <text evidence="1">The sequence shown here is derived from an EMBL/GenBank/DDBJ whole genome shotgun (WGS) entry which is preliminary data.</text>
</comment>
<accession>A0A9W9D0F1</accession>
<dbReference type="OrthoDB" id="3521097at2759"/>